<evidence type="ECO:0000313" key="2">
    <source>
        <dbReference type="EMBL" id="KAA6357957.1"/>
    </source>
</evidence>
<organism evidence="2 3">
    <name type="scientific">Streblomastix strix</name>
    <dbReference type="NCBI Taxonomy" id="222440"/>
    <lineage>
        <taxon>Eukaryota</taxon>
        <taxon>Metamonada</taxon>
        <taxon>Preaxostyla</taxon>
        <taxon>Oxymonadida</taxon>
        <taxon>Streblomastigidae</taxon>
        <taxon>Streblomastix</taxon>
    </lineage>
</organism>
<feature type="compositionally biased region" description="Basic and acidic residues" evidence="1">
    <location>
        <begin position="52"/>
        <end position="79"/>
    </location>
</feature>
<dbReference type="AlphaFoldDB" id="A0A5J4TI87"/>
<feature type="compositionally biased region" description="Polar residues" evidence="1">
    <location>
        <begin position="1"/>
        <end position="20"/>
    </location>
</feature>
<feature type="region of interest" description="Disordered" evidence="1">
    <location>
        <begin position="1"/>
        <end position="80"/>
    </location>
</feature>
<proteinExistence type="predicted"/>
<dbReference type="EMBL" id="SNRW01030582">
    <property type="protein sequence ID" value="KAA6357957.1"/>
    <property type="molecule type" value="Genomic_DNA"/>
</dbReference>
<protein>
    <submittedName>
        <fullName evidence="2">Uncharacterized protein</fullName>
    </submittedName>
</protein>
<feature type="compositionally biased region" description="Basic and acidic residues" evidence="1">
    <location>
        <begin position="21"/>
        <end position="32"/>
    </location>
</feature>
<gene>
    <name evidence="2" type="ORF">EZS28_046515</name>
</gene>
<name>A0A5J4TI87_9EUKA</name>
<sequence length="113" mass="13516">MQAQLLKTSPQNTPNATRPVQDSRNRNKDSTPKTRQKQNPTPRLTSRISWIDQERNEERREGRDLDDHQTDKENREISDRNWGYTARYLEQLETINMKDFIQQGFTLQQKDNQ</sequence>
<evidence type="ECO:0000256" key="1">
    <source>
        <dbReference type="SAM" id="MobiDB-lite"/>
    </source>
</evidence>
<feature type="compositionally biased region" description="Polar residues" evidence="1">
    <location>
        <begin position="37"/>
        <end position="48"/>
    </location>
</feature>
<feature type="non-terminal residue" evidence="2">
    <location>
        <position position="113"/>
    </location>
</feature>
<comment type="caution">
    <text evidence="2">The sequence shown here is derived from an EMBL/GenBank/DDBJ whole genome shotgun (WGS) entry which is preliminary data.</text>
</comment>
<dbReference type="Proteomes" id="UP000324800">
    <property type="component" value="Unassembled WGS sequence"/>
</dbReference>
<reference evidence="2 3" key="1">
    <citation type="submission" date="2019-03" db="EMBL/GenBank/DDBJ databases">
        <title>Single cell metagenomics reveals metabolic interactions within the superorganism composed of flagellate Streblomastix strix and complex community of Bacteroidetes bacteria on its surface.</title>
        <authorList>
            <person name="Treitli S.C."/>
            <person name="Kolisko M."/>
            <person name="Husnik F."/>
            <person name="Keeling P."/>
            <person name="Hampl V."/>
        </authorList>
    </citation>
    <scope>NUCLEOTIDE SEQUENCE [LARGE SCALE GENOMIC DNA]</scope>
    <source>
        <strain evidence="2">ST1C</strain>
    </source>
</reference>
<evidence type="ECO:0000313" key="3">
    <source>
        <dbReference type="Proteomes" id="UP000324800"/>
    </source>
</evidence>
<accession>A0A5J4TI87</accession>